<dbReference type="PANTHER" id="PTHR42934">
    <property type="entry name" value="GLYCOLATE OXIDASE SUBUNIT GLCD"/>
    <property type="match status" value="1"/>
</dbReference>
<keyword evidence="4" id="KW-0274">FAD</keyword>
<comment type="caution">
    <text evidence="7">The sequence shown here is derived from an EMBL/GenBank/DDBJ whole genome shotgun (WGS) entry which is preliminary data.</text>
</comment>
<evidence type="ECO:0000256" key="5">
    <source>
        <dbReference type="ARBA" id="ARBA00023002"/>
    </source>
</evidence>
<dbReference type="InterPro" id="IPR016164">
    <property type="entry name" value="FAD-linked_Oxase-like_C"/>
</dbReference>
<feature type="domain" description="FAD-binding oxidoreductase/transferase type 4 C-terminal" evidence="6">
    <location>
        <begin position="38"/>
        <end position="245"/>
    </location>
</feature>
<keyword evidence="3" id="KW-0285">Flavoprotein</keyword>
<dbReference type="GO" id="GO:0050660">
    <property type="term" value="F:flavin adenine dinucleotide binding"/>
    <property type="evidence" value="ECO:0007669"/>
    <property type="project" value="InterPro"/>
</dbReference>
<dbReference type="Pfam" id="PF02913">
    <property type="entry name" value="FAD-oxidase_C"/>
    <property type="match status" value="1"/>
</dbReference>
<dbReference type="SUPFAM" id="SSF55103">
    <property type="entry name" value="FAD-linked oxidases, C-terminal domain"/>
    <property type="match status" value="1"/>
</dbReference>
<evidence type="ECO:0000256" key="3">
    <source>
        <dbReference type="ARBA" id="ARBA00022630"/>
    </source>
</evidence>
<proteinExistence type="inferred from homology"/>
<reference evidence="7" key="1">
    <citation type="journal article" date="2020" name="mSystems">
        <title>Genome- and Community-Level Interaction Insights into Carbon Utilization and Element Cycling Functions of Hydrothermarchaeota in Hydrothermal Sediment.</title>
        <authorList>
            <person name="Zhou Z."/>
            <person name="Liu Y."/>
            <person name="Xu W."/>
            <person name="Pan J."/>
            <person name="Luo Z.H."/>
            <person name="Li M."/>
        </authorList>
    </citation>
    <scope>NUCLEOTIDE SEQUENCE [LARGE SCALE GENOMIC DNA]</scope>
    <source>
        <strain evidence="7">HyVt-233</strain>
    </source>
</reference>
<dbReference type="InterPro" id="IPR004113">
    <property type="entry name" value="FAD-bd_oxidored_4_C"/>
</dbReference>
<name>A0A7C0U3M2_DESA2</name>
<evidence type="ECO:0000313" key="7">
    <source>
        <dbReference type="EMBL" id="HDD45000.1"/>
    </source>
</evidence>
<sequence length="248" mass="28430">TKILLRLLPFPPAKGTILLNLEKLKVLPHLLMRLLHLPERLTAIEFMDDLCRECIKDKFPFDLPPGEGLLLLEVDGSEKVVNIMLENIITIANELKVEVIKKEQKEKSELWEIRRAISPILFQLGEKKASYDIVVPYSHIFSMIKKIKMLRKEYKIHILCFGHIGDGNLHVNILYSSKEKNKAETVAKEIIKNTLNFGGTITGEHGIGYKKAAFLPWEIEPNTLHLMQRLKHTLDPNNILNPGKIFTI</sequence>
<gene>
    <name evidence="7" type="ORF">ENG63_09115</name>
</gene>
<keyword evidence="5" id="KW-0560">Oxidoreductase</keyword>
<evidence type="ECO:0000256" key="1">
    <source>
        <dbReference type="ARBA" id="ARBA00001974"/>
    </source>
</evidence>
<dbReference type="Proteomes" id="UP000886289">
    <property type="component" value="Unassembled WGS sequence"/>
</dbReference>
<dbReference type="Gene3D" id="1.10.45.10">
    <property type="entry name" value="Vanillyl-alcohol Oxidase, Chain A, domain 4"/>
    <property type="match status" value="1"/>
</dbReference>
<dbReference type="InterPro" id="IPR016171">
    <property type="entry name" value="Vanillyl_alc_oxidase_C-sub2"/>
</dbReference>
<dbReference type="AlphaFoldDB" id="A0A7C0U3M2"/>
<comment type="cofactor">
    <cofactor evidence="1">
        <name>FAD</name>
        <dbReference type="ChEBI" id="CHEBI:57692"/>
    </cofactor>
</comment>
<evidence type="ECO:0000259" key="6">
    <source>
        <dbReference type="Pfam" id="PF02913"/>
    </source>
</evidence>
<dbReference type="Gene3D" id="3.30.70.2740">
    <property type="match status" value="1"/>
</dbReference>
<evidence type="ECO:0000256" key="2">
    <source>
        <dbReference type="ARBA" id="ARBA00008000"/>
    </source>
</evidence>
<dbReference type="Gene3D" id="3.30.70.2190">
    <property type="match status" value="1"/>
</dbReference>
<feature type="non-terminal residue" evidence="7">
    <location>
        <position position="1"/>
    </location>
</feature>
<dbReference type="InterPro" id="IPR051914">
    <property type="entry name" value="FAD-linked_OxidoTrans_Type4"/>
</dbReference>
<dbReference type="PANTHER" id="PTHR42934:SF3">
    <property type="entry name" value="D-LACTATE DEHYDROGENASE"/>
    <property type="match status" value="1"/>
</dbReference>
<accession>A0A7C0U3M2</accession>
<organism evidence="7">
    <name type="scientific">Desulfofervidus auxilii</name>
    <dbReference type="NCBI Taxonomy" id="1621989"/>
    <lineage>
        <taxon>Bacteria</taxon>
        <taxon>Pseudomonadati</taxon>
        <taxon>Thermodesulfobacteriota</taxon>
        <taxon>Candidatus Desulfofervidia</taxon>
        <taxon>Candidatus Desulfofervidales</taxon>
        <taxon>Candidatus Desulfofervidaceae</taxon>
        <taxon>Candidatus Desulfofervidus</taxon>
    </lineage>
</organism>
<dbReference type="GO" id="GO:0016491">
    <property type="term" value="F:oxidoreductase activity"/>
    <property type="evidence" value="ECO:0007669"/>
    <property type="project" value="UniProtKB-KW"/>
</dbReference>
<dbReference type="EMBL" id="DRBS01000335">
    <property type="protein sequence ID" value="HDD45000.1"/>
    <property type="molecule type" value="Genomic_DNA"/>
</dbReference>
<dbReference type="FunFam" id="3.30.70.2740:FF:000001">
    <property type="entry name" value="D-lactate dehydrogenase mitochondrial"/>
    <property type="match status" value="1"/>
</dbReference>
<evidence type="ECO:0000256" key="4">
    <source>
        <dbReference type="ARBA" id="ARBA00022827"/>
    </source>
</evidence>
<comment type="similarity">
    <text evidence="2">Belongs to the FAD-binding oxidoreductase/transferase type 4 family.</text>
</comment>
<protein>
    <recommendedName>
        <fullName evidence="6">FAD-binding oxidoreductase/transferase type 4 C-terminal domain-containing protein</fullName>
    </recommendedName>
</protein>
<dbReference type="FunFam" id="1.10.45.10:FF:000001">
    <property type="entry name" value="D-lactate dehydrogenase mitochondrial"/>
    <property type="match status" value="1"/>
</dbReference>